<evidence type="ECO:0000313" key="3">
    <source>
        <dbReference type="Proteomes" id="UP000606786"/>
    </source>
</evidence>
<keyword evidence="3" id="KW-1185">Reference proteome</keyword>
<dbReference type="Proteomes" id="UP000606786">
    <property type="component" value="Unassembled WGS sequence"/>
</dbReference>
<organism evidence="2 3">
    <name type="scientific">Ceratitis capitata</name>
    <name type="common">Mediterranean fruit fly</name>
    <name type="synonym">Tephritis capitata</name>
    <dbReference type="NCBI Taxonomy" id="7213"/>
    <lineage>
        <taxon>Eukaryota</taxon>
        <taxon>Metazoa</taxon>
        <taxon>Ecdysozoa</taxon>
        <taxon>Arthropoda</taxon>
        <taxon>Hexapoda</taxon>
        <taxon>Insecta</taxon>
        <taxon>Pterygota</taxon>
        <taxon>Neoptera</taxon>
        <taxon>Endopterygota</taxon>
        <taxon>Diptera</taxon>
        <taxon>Brachycera</taxon>
        <taxon>Muscomorpha</taxon>
        <taxon>Tephritoidea</taxon>
        <taxon>Tephritidae</taxon>
        <taxon>Ceratitis</taxon>
        <taxon>Ceratitis</taxon>
    </lineage>
</organism>
<dbReference type="AlphaFoldDB" id="A0A811TZ87"/>
<gene>
    <name evidence="2" type="ORF">CCAP1982_LOCUS930</name>
</gene>
<dbReference type="EMBL" id="CAJHJT010000001">
    <property type="protein sequence ID" value="CAD6992049.1"/>
    <property type="molecule type" value="Genomic_DNA"/>
</dbReference>
<evidence type="ECO:0000313" key="2">
    <source>
        <dbReference type="EMBL" id="CAD6992049.1"/>
    </source>
</evidence>
<name>A0A811TZ87_CERCA</name>
<proteinExistence type="predicted"/>
<evidence type="ECO:0000256" key="1">
    <source>
        <dbReference type="SAM" id="MobiDB-lite"/>
    </source>
</evidence>
<comment type="caution">
    <text evidence="2">The sequence shown here is derived from an EMBL/GenBank/DDBJ whole genome shotgun (WGS) entry which is preliminary data.</text>
</comment>
<accession>A0A811TZ87</accession>
<protein>
    <submittedName>
        <fullName evidence="2">(Mediterranean fruit fly) hypothetical protein</fullName>
    </submittedName>
</protein>
<reference evidence="2" key="1">
    <citation type="submission" date="2020-11" db="EMBL/GenBank/DDBJ databases">
        <authorList>
            <person name="Whitehead M."/>
        </authorList>
    </citation>
    <scope>NUCLEOTIDE SEQUENCE</scope>
    <source>
        <strain evidence="2">EGII</strain>
    </source>
</reference>
<feature type="region of interest" description="Disordered" evidence="1">
    <location>
        <begin position="1"/>
        <end position="23"/>
    </location>
</feature>
<sequence length="73" mass="8100">MGNHDNVAGGDTSAEESGKSQISGISIVPLSERQLSAKNLHRKNNRGKHLSAICEFRIMLSLFQREVSDFEEK</sequence>